<organism evidence="1 2">
    <name type="scientific">Streptomyces calidiresistens</name>
    <dbReference type="NCBI Taxonomy" id="1485586"/>
    <lineage>
        <taxon>Bacteria</taxon>
        <taxon>Bacillati</taxon>
        <taxon>Actinomycetota</taxon>
        <taxon>Actinomycetes</taxon>
        <taxon>Kitasatosporales</taxon>
        <taxon>Streptomycetaceae</taxon>
        <taxon>Streptomyces</taxon>
    </lineage>
</organism>
<dbReference type="EMBL" id="VKHS01000088">
    <property type="protein sequence ID" value="MBB0229142.1"/>
    <property type="molecule type" value="Genomic_DNA"/>
</dbReference>
<dbReference type="Proteomes" id="UP000530234">
    <property type="component" value="Unassembled WGS sequence"/>
</dbReference>
<dbReference type="AlphaFoldDB" id="A0A7W3T1E7"/>
<evidence type="ECO:0000313" key="2">
    <source>
        <dbReference type="Proteomes" id="UP000530234"/>
    </source>
</evidence>
<keyword evidence="2" id="KW-1185">Reference proteome</keyword>
<gene>
    <name evidence="1" type="ORF">FOE67_06340</name>
</gene>
<comment type="caution">
    <text evidence="1">The sequence shown here is derived from an EMBL/GenBank/DDBJ whole genome shotgun (WGS) entry which is preliminary data.</text>
</comment>
<dbReference type="RefSeq" id="WP_182661344.1">
    <property type="nucleotide sequence ID" value="NZ_VKHS01000088.1"/>
</dbReference>
<sequence length="141" mass="16073">MADPLDELMERLGMVVGTGARPLAPCGTTAAYSRHRRRGEEPCQPCRDAYNASQRARYRRARRRAGLPACVLAPCGTPSARRRHRRRAESCPDCALSLKPCGTPAAYKRHRRRGEEPCQPCRDAYNAWQRRLKQRRKEGTR</sequence>
<evidence type="ECO:0000313" key="1">
    <source>
        <dbReference type="EMBL" id="MBB0229142.1"/>
    </source>
</evidence>
<proteinExistence type="predicted"/>
<accession>A0A7W3T1E7</accession>
<name>A0A7W3T1E7_9ACTN</name>
<protein>
    <submittedName>
        <fullName evidence="1">Uncharacterized protein</fullName>
    </submittedName>
</protein>
<reference evidence="2" key="1">
    <citation type="submission" date="2019-10" db="EMBL/GenBank/DDBJ databases">
        <title>Streptomyces sp. nov., a novel actinobacterium isolated from alkaline environment.</title>
        <authorList>
            <person name="Golinska P."/>
        </authorList>
    </citation>
    <scope>NUCLEOTIDE SEQUENCE [LARGE SCALE GENOMIC DNA]</scope>
    <source>
        <strain evidence="2">DSM 42108</strain>
    </source>
</reference>